<evidence type="ECO:0000259" key="7">
    <source>
        <dbReference type="Pfam" id="PF00081"/>
    </source>
</evidence>
<dbReference type="Pfam" id="PF02777">
    <property type="entry name" value="Sod_Fe_C"/>
    <property type="match status" value="1"/>
</dbReference>
<feature type="chain" id="PRO_5045184741" description="Superoxide dismutase" evidence="6">
    <location>
        <begin position="29"/>
        <end position="243"/>
    </location>
</feature>
<sequence length="243" mass="26314">MTGRREFLKMSGLAAGALALSPSIRAWAAEASQAVATHAIGVLPPLGYAPDSLEPFIDAQTMSIHHDKHHKAYVDNLVKAIGDDPKLSAMPVEALVANLQVVPEDKRTAVRNQGGGHANHSLFWPSLAKNNGALPKGDLAAAIDKSFGSFAGFQTAFTKAALAQFGSGWAFLAMKRGGEVGVAQMANQDSPLGLGMFPIMGIDVWEHAYYLKYQNRRPEYVQAFYNVINWDFAQERYAALKKV</sequence>
<dbReference type="PANTHER" id="PTHR43595">
    <property type="entry name" value="37S RIBOSOMAL PROTEIN S26, MITOCHONDRIAL"/>
    <property type="match status" value="1"/>
</dbReference>
<dbReference type="GO" id="GO:0004784">
    <property type="term" value="F:superoxide dismutase activity"/>
    <property type="evidence" value="ECO:0007669"/>
    <property type="project" value="UniProtKB-EC"/>
</dbReference>
<keyword evidence="6" id="KW-0732">Signal</keyword>
<comment type="caution">
    <text evidence="9">The sequence shown here is derived from an EMBL/GenBank/DDBJ whole genome shotgun (WGS) entry which is preliminary data.</text>
</comment>
<dbReference type="PIRSF" id="PIRSF000349">
    <property type="entry name" value="SODismutase"/>
    <property type="match status" value="1"/>
</dbReference>
<accession>A0ABW9KKE9</accession>
<dbReference type="RefSeq" id="WP_263413057.1">
    <property type="nucleotide sequence ID" value="NZ_BAABBH010000001.1"/>
</dbReference>
<evidence type="ECO:0000256" key="5">
    <source>
        <dbReference type="RuleBase" id="RU000414"/>
    </source>
</evidence>
<dbReference type="SUPFAM" id="SSF54719">
    <property type="entry name" value="Fe,Mn superoxide dismutase (SOD), C-terminal domain"/>
    <property type="match status" value="1"/>
</dbReference>
<dbReference type="InterPro" id="IPR019832">
    <property type="entry name" value="Mn/Fe_SOD_C"/>
</dbReference>
<evidence type="ECO:0000259" key="8">
    <source>
        <dbReference type="Pfam" id="PF02777"/>
    </source>
</evidence>
<dbReference type="InterPro" id="IPR001189">
    <property type="entry name" value="Mn/Fe_SOD"/>
</dbReference>
<dbReference type="EC" id="1.15.1.1" evidence="2 5"/>
<dbReference type="Gene3D" id="3.55.40.20">
    <property type="entry name" value="Iron/manganese superoxide dismutase, C-terminal domain"/>
    <property type="match status" value="1"/>
</dbReference>
<dbReference type="InterPro" id="IPR036314">
    <property type="entry name" value="SOD_C_sf"/>
</dbReference>
<comment type="similarity">
    <text evidence="1 5">Belongs to the iron/manganese superoxide dismutase family.</text>
</comment>
<dbReference type="Proteomes" id="UP001634747">
    <property type="component" value="Unassembled WGS sequence"/>
</dbReference>
<evidence type="ECO:0000256" key="1">
    <source>
        <dbReference type="ARBA" id="ARBA00008714"/>
    </source>
</evidence>
<dbReference type="InterPro" id="IPR019831">
    <property type="entry name" value="Mn/Fe_SOD_N"/>
</dbReference>
<keyword evidence="10" id="KW-1185">Reference proteome</keyword>
<evidence type="ECO:0000313" key="10">
    <source>
        <dbReference type="Proteomes" id="UP001634747"/>
    </source>
</evidence>
<evidence type="ECO:0000256" key="2">
    <source>
        <dbReference type="ARBA" id="ARBA00012682"/>
    </source>
</evidence>
<keyword evidence="4 5" id="KW-0560">Oxidoreductase</keyword>
<feature type="signal peptide" evidence="6">
    <location>
        <begin position="1"/>
        <end position="28"/>
    </location>
</feature>
<dbReference type="PROSITE" id="PS51318">
    <property type="entry name" value="TAT"/>
    <property type="match status" value="1"/>
</dbReference>
<dbReference type="InterPro" id="IPR006311">
    <property type="entry name" value="TAT_signal"/>
</dbReference>
<dbReference type="PROSITE" id="PS00088">
    <property type="entry name" value="SOD_MN"/>
    <property type="match status" value="1"/>
</dbReference>
<evidence type="ECO:0000256" key="3">
    <source>
        <dbReference type="ARBA" id="ARBA00022723"/>
    </source>
</evidence>
<proteinExistence type="inferred from homology"/>
<feature type="domain" description="Manganese/iron superoxide dismutase N-terminal" evidence="7">
    <location>
        <begin position="43"/>
        <end position="127"/>
    </location>
</feature>
<keyword evidence="3 5" id="KW-0479">Metal-binding</keyword>
<organism evidence="9 10">
    <name type="scientific">Terriglobus aquaticus</name>
    <dbReference type="NCBI Taxonomy" id="940139"/>
    <lineage>
        <taxon>Bacteria</taxon>
        <taxon>Pseudomonadati</taxon>
        <taxon>Acidobacteriota</taxon>
        <taxon>Terriglobia</taxon>
        <taxon>Terriglobales</taxon>
        <taxon>Acidobacteriaceae</taxon>
        <taxon>Terriglobus</taxon>
    </lineage>
</organism>
<dbReference type="InterPro" id="IPR019833">
    <property type="entry name" value="Mn/Fe_SOD_BS"/>
</dbReference>
<evidence type="ECO:0000256" key="4">
    <source>
        <dbReference type="ARBA" id="ARBA00023002"/>
    </source>
</evidence>
<dbReference type="SUPFAM" id="SSF46609">
    <property type="entry name" value="Fe,Mn superoxide dismutase (SOD), N-terminal domain"/>
    <property type="match status" value="1"/>
</dbReference>
<dbReference type="Pfam" id="PF00081">
    <property type="entry name" value="Sod_Fe_N"/>
    <property type="match status" value="1"/>
</dbReference>
<dbReference type="PRINTS" id="PR01703">
    <property type="entry name" value="MNSODISMTASE"/>
</dbReference>
<dbReference type="Gene3D" id="1.10.287.990">
    <property type="entry name" value="Fe,Mn superoxide dismutase (SOD) domain"/>
    <property type="match status" value="1"/>
</dbReference>
<dbReference type="InterPro" id="IPR019546">
    <property type="entry name" value="TAT_signal_bac_arc"/>
</dbReference>
<reference evidence="9 10" key="1">
    <citation type="submission" date="2024-12" db="EMBL/GenBank/DDBJ databases">
        <authorList>
            <person name="Lee Y."/>
        </authorList>
    </citation>
    <scope>NUCLEOTIDE SEQUENCE [LARGE SCALE GENOMIC DNA]</scope>
    <source>
        <strain evidence="9 10">03SUJ4</strain>
    </source>
</reference>
<feature type="domain" description="Manganese/iron superoxide dismutase C-terminal" evidence="8">
    <location>
        <begin position="135"/>
        <end position="236"/>
    </location>
</feature>
<dbReference type="PANTHER" id="PTHR43595:SF2">
    <property type="entry name" value="SMALL RIBOSOMAL SUBUNIT PROTEIN MS42"/>
    <property type="match status" value="1"/>
</dbReference>
<protein>
    <recommendedName>
        <fullName evidence="2 5">Superoxide dismutase</fullName>
        <ecNumber evidence="2 5">1.15.1.1</ecNumber>
    </recommendedName>
</protein>
<dbReference type="NCBIfam" id="TIGR01409">
    <property type="entry name" value="TAT_signal_seq"/>
    <property type="match status" value="1"/>
</dbReference>
<comment type="function">
    <text evidence="5">Destroys radicals which are normally produced within the cells and which are toxic to biological systems.</text>
</comment>
<evidence type="ECO:0000256" key="6">
    <source>
        <dbReference type="SAM" id="SignalP"/>
    </source>
</evidence>
<name>A0ABW9KKE9_9BACT</name>
<comment type="catalytic activity">
    <reaction evidence="5">
        <text>2 superoxide + 2 H(+) = H2O2 + O2</text>
        <dbReference type="Rhea" id="RHEA:20696"/>
        <dbReference type="ChEBI" id="CHEBI:15378"/>
        <dbReference type="ChEBI" id="CHEBI:15379"/>
        <dbReference type="ChEBI" id="CHEBI:16240"/>
        <dbReference type="ChEBI" id="CHEBI:18421"/>
        <dbReference type="EC" id="1.15.1.1"/>
    </reaction>
</comment>
<dbReference type="EMBL" id="JBJYXY010000001">
    <property type="protein sequence ID" value="MFN2975415.1"/>
    <property type="molecule type" value="Genomic_DNA"/>
</dbReference>
<dbReference type="InterPro" id="IPR036324">
    <property type="entry name" value="Mn/Fe_SOD_N_sf"/>
</dbReference>
<evidence type="ECO:0000313" key="9">
    <source>
        <dbReference type="EMBL" id="MFN2975415.1"/>
    </source>
</evidence>
<gene>
    <name evidence="9" type="ORF">ACK2TP_06545</name>
</gene>